<dbReference type="Proteomes" id="UP000288943">
    <property type="component" value="Chromosome"/>
</dbReference>
<reference evidence="1 4" key="2">
    <citation type="submission" date="2022-05" db="EMBL/GenBank/DDBJ databases">
        <title>Genome Sequencing of Bee-Associated Microbes.</title>
        <authorList>
            <person name="Dunlap C."/>
        </authorList>
    </citation>
    <scope>NUCLEOTIDE SEQUENCE [LARGE SCALE GENOMIC DNA]</scope>
    <source>
        <strain evidence="1 4">NRRL B-23120</strain>
    </source>
</reference>
<evidence type="ECO:0000313" key="2">
    <source>
        <dbReference type="EMBL" id="QAV20741.1"/>
    </source>
</evidence>
<accession>A0A410X2B3</accession>
<organism evidence="2 3">
    <name type="scientific">Paenibacillus chitinolyticus</name>
    <dbReference type="NCBI Taxonomy" id="79263"/>
    <lineage>
        <taxon>Bacteria</taxon>
        <taxon>Bacillati</taxon>
        <taxon>Bacillota</taxon>
        <taxon>Bacilli</taxon>
        <taxon>Bacillales</taxon>
        <taxon>Paenibacillaceae</taxon>
        <taxon>Paenibacillus</taxon>
    </lineage>
</organism>
<dbReference type="InterPro" id="IPR036388">
    <property type="entry name" value="WH-like_DNA-bd_sf"/>
</dbReference>
<evidence type="ECO:0000313" key="3">
    <source>
        <dbReference type="Proteomes" id="UP000288943"/>
    </source>
</evidence>
<keyword evidence="4" id="KW-1185">Reference proteome</keyword>
<dbReference type="GeneID" id="95378032"/>
<dbReference type="RefSeq" id="WP_042230599.1">
    <property type="nucleotide sequence ID" value="NZ_CP026520.1"/>
</dbReference>
<name>A0A410X2B3_9BACL</name>
<dbReference type="OrthoDB" id="2080971at2"/>
<dbReference type="Pfam" id="PF13730">
    <property type="entry name" value="HTH_36"/>
    <property type="match status" value="1"/>
</dbReference>
<dbReference type="EMBL" id="CP026520">
    <property type="protein sequence ID" value="QAV20741.1"/>
    <property type="molecule type" value="Genomic_DNA"/>
</dbReference>
<dbReference type="Proteomes" id="UP001527202">
    <property type="component" value="Unassembled WGS sequence"/>
</dbReference>
<protein>
    <submittedName>
        <fullName evidence="2">Helix-turn-helix domain-containing protein</fullName>
    </submittedName>
</protein>
<dbReference type="KEGG" id="pchi:PC41400_24890"/>
<dbReference type="Gene3D" id="1.10.10.10">
    <property type="entry name" value="Winged helix-like DNA-binding domain superfamily/Winged helix DNA-binding domain"/>
    <property type="match status" value="1"/>
</dbReference>
<sequence>MNTNELRNKRHDEQRIFFKVDVLAVRGGIIAKIGADGFATLATIASFMDEDGVCYPTQETLAEMMGVTRFTVIKRIRTLLETKLDDGTPVLERAWRNRTGGGVGKQSVYKVNMACGVSMGRDSKDVKSIDVKESHVSEIHVEEKHALMLKNGTNNVYNFNVLDVVAASHKEEPVFKKNQEEEPIKEERKDKLSYLSIPSENANDNNIHLPQVVKEDVEHKSFNWGEEWEKDFGDADRERRRKSERPLTAKEKADIEEIQNSRTVTYSLSDEMFEAAFGVKNNTSTSC</sequence>
<reference evidence="2 3" key="1">
    <citation type="submission" date="2018-01" db="EMBL/GenBank/DDBJ databases">
        <title>The whole genome sequencing and assembly of Paenibacillus chitinolyticus KCCM 41400 strain.</title>
        <authorList>
            <person name="Kim J.-Y."/>
            <person name="Park M.-K."/>
            <person name="Lee Y.-J."/>
            <person name="Yi H."/>
            <person name="Bahn Y.-S."/>
            <person name="Kim J.F."/>
            <person name="Lee D.-W."/>
        </authorList>
    </citation>
    <scope>NUCLEOTIDE SEQUENCE [LARGE SCALE GENOMIC DNA]</scope>
    <source>
        <strain evidence="2 3">KCCM 41400</strain>
    </source>
</reference>
<dbReference type="EMBL" id="JAMDMJ010000022">
    <property type="protein sequence ID" value="MCY9597545.1"/>
    <property type="molecule type" value="Genomic_DNA"/>
</dbReference>
<proteinExistence type="predicted"/>
<dbReference type="AlphaFoldDB" id="A0A410X2B3"/>
<evidence type="ECO:0000313" key="1">
    <source>
        <dbReference type="EMBL" id="MCY9597545.1"/>
    </source>
</evidence>
<gene>
    <name evidence="1" type="ORF">M5X16_17420</name>
    <name evidence="2" type="ORF">PC41400_24890</name>
</gene>
<evidence type="ECO:0000313" key="4">
    <source>
        <dbReference type="Proteomes" id="UP001527202"/>
    </source>
</evidence>